<protein>
    <submittedName>
        <fullName evidence="1">Uncharacterized protein</fullName>
    </submittedName>
</protein>
<gene>
    <name evidence="1" type="ORF">JJB74_16970</name>
</gene>
<comment type="caution">
    <text evidence="1">The sequence shown here is derived from an EMBL/GenBank/DDBJ whole genome shotgun (WGS) entry which is preliminary data.</text>
</comment>
<dbReference type="AlphaFoldDB" id="A0A934W6J9"/>
<dbReference type="RefSeq" id="WP_200593659.1">
    <property type="nucleotide sequence ID" value="NZ_JAEPBG010000007.1"/>
</dbReference>
<reference evidence="1" key="1">
    <citation type="submission" date="2021-01" db="EMBL/GenBank/DDBJ databases">
        <title>Genome sequence of strain Noviherbaspirillum sp. DKR-6.</title>
        <authorList>
            <person name="Chaudhary D.K."/>
        </authorList>
    </citation>
    <scope>NUCLEOTIDE SEQUENCE</scope>
    <source>
        <strain evidence="1">DKR-6</strain>
    </source>
</reference>
<keyword evidence="2" id="KW-1185">Reference proteome</keyword>
<organism evidence="1 2">
    <name type="scientific">Noviherbaspirillum pedocola</name>
    <dbReference type="NCBI Taxonomy" id="2801341"/>
    <lineage>
        <taxon>Bacteria</taxon>
        <taxon>Pseudomonadati</taxon>
        <taxon>Pseudomonadota</taxon>
        <taxon>Betaproteobacteria</taxon>
        <taxon>Burkholderiales</taxon>
        <taxon>Oxalobacteraceae</taxon>
        <taxon>Noviherbaspirillum</taxon>
    </lineage>
</organism>
<evidence type="ECO:0000313" key="2">
    <source>
        <dbReference type="Proteomes" id="UP000622890"/>
    </source>
</evidence>
<name>A0A934W6J9_9BURK</name>
<evidence type="ECO:0000313" key="1">
    <source>
        <dbReference type="EMBL" id="MBK4736317.1"/>
    </source>
</evidence>
<dbReference type="Proteomes" id="UP000622890">
    <property type="component" value="Unassembled WGS sequence"/>
</dbReference>
<dbReference type="InterPro" id="IPR036388">
    <property type="entry name" value="WH-like_DNA-bd_sf"/>
</dbReference>
<proteinExistence type="predicted"/>
<dbReference type="EMBL" id="JAEPBG010000007">
    <property type="protein sequence ID" value="MBK4736317.1"/>
    <property type="molecule type" value="Genomic_DNA"/>
</dbReference>
<dbReference type="Gene3D" id="1.10.10.10">
    <property type="entry name" value="Winged helix-like DNA-binding domain superfamily/Winged helix DNA-binding domain"/>
    <property type="match status" value="1"/>
</dbReference>
<accession>A0A934W6J9</accession>
<sequence length="195" mass="22813">MEVMDIEKTIETFTDEETSESDVLEFNKILNINKGYIKSRDYIILNDLYTPEQKVKFMNFLEVIYQKKGLEVKTSKYDNKPYVQTFFNDFLDFLNSNNLTQNELKLCLAIYSILNESNTYGNVLLTFDNKTLSEKTKIDPSNISKVIKSLEEKKVLVRKGRALYLSYNLFFRGDKVKYDLYKKTYDGVSNANNEG</sequence>